<evidence type="ECO:0000256" key="9">
    <source>
        <dbReference type="ARBA" id="ARBA00022741"/>
    </source>
</evidence>
<dbReference type="GO" id="GO:0003879">
    <property type="term" value="F:ATP phosphoribosyltransferase activity"/>
    <property type="evidence" value="ECO:0007669"/>
    <property type="project" value="UniProtKB-UniRule"/>
</dbReference>
<evidence type="ECO:0000256" key="3">
    <source>
        <dbReference type="ARBA" id="ARBA00004667"/>
    </source>
</evidence>
<dbReference type="PANTHER" id="PTHR21403">
    <property type="entry name" value="ATP PHOSPHORIBOSYLTRANSFERASE ATP-PRTASE"/>
    <property type="match status" value="1"/>
</dbReference>
<comment type="catalytic activity">
    <reaction evidence="1">
        <text>1-(5-phospho-beta-D-ribosyl)-ATP + diphosphate = 5-phospho-alpha-D-ribose 1-diphosphate + ATP</text>
        <dbReference type="Rhea" id="RHEA:18473"/>
        <dbReference type="ChEBI" id="CHEBI:30616"/>
        <dbReference type="ChEBI" id="CHEBI:33019"/>
        <dbReference type="ChEBI" id="CHEBI:58017"/>
        <dbReference type="ChEBI" id="CHEBI:73183"/>
        <dbReference type="EC" id="2.4.2.17"/>
    </reaction>
</comment>
<reference evidence="15 16" key="1">
    <citation type="submission" date="2019-02" db="EMBL/GenBank/DDBJ databases">
        <title>Deep-cultivation of Planctomycetes and their phenomic and genomic characterization uncovers novel biology.</title>
        <authorList>
            <person name="Wiegand S."/>
            <person name="Jogler M."/>
            <person name="Boedeker C."/>
            <person name="Pinto D."/>
            <person name="Vollmers J."/>
            <person name="Rivas-Marin E."/>
            <person name="Kohn T."/>
            <person name="Peeters S.H."/>
            <person name="Heuer A."/>
            <person name="Rast P."/>
            <person name="Oberbeckmann S."/>
            <person name="Bunk B."/>
            <person name="Jeske O."/>
            <person name="Meyerdierks A."/>
            <person name="Storesund J.E."/>
            <person name="Kallscheuer N."/>
            <person name="Luecker S."/>
            <person name="Lage O.M."/>
            <person name="Pohl T."/>
            <person name="Merkel B.J."/>
            <person name="Hornburger P."/>
            <person name="Mueller R.-W."/>
            <person name="Bruemmer F."/>
            <person name="Labrenz M."/>
            <person name="Spormann A.M."/>
            <person name="Op den Camp H."/>
            <person name="Overmann J."/>
            <person name="Amann R."/>
            <person name="Jetten M.S.M."/>
            <person name="Mascher T."/>
            <person name="Medema M.H."/>
            <person name="Devos D.P."/>
            <person name="Kaster A.-K."/>
            <person name="Ovreas L."/>
            <person name="Rohde M."/>
            <person name="Galperin M.Y."/>
            <person name="Jogler C."/>
        </authorList>
    </citation>
    <scope>NUCLEOTIDE SEQUENCE [LARGE SCALE GENOMIC DNA]</scope>
    <source>
        <strain evidence="15 16">Pla85_3_4</strain>
    </source>
</reference>
<dbReference type="EMBL" id="CP036433">
    <property type="protein sequence ID" value="QDU93729.1"/>
    <property type="molecule type" value="Genomic_DNA"/>
</dbReference>
<keyword evidence="10" id="KW-0067">ATP-binding</keyword>
<evidence type="ECO:0000259" key="14">
    <source>
        <dbReference type="Pfam" id="PF01634"/>
    </source>
</evidence>
<dbReference type="InterPro" id="IPR013820">
    <property type="entry name" value="ATP_PRibTrfase_cat"/>
</dbReference>
<evidence type="ECO:0000256" key="4">
    <source>
        <dbReference type="ARBA" id="ARBA00011946"/>
    </source>
</evidence>
<dbReference type="GO" id="GO:0005524">
    <property type="term" value="F:ATP binding"/>
    <property type="evidence" value="ECO:0007669"/>
    <property type="project" value="UniProtKB-KW"/>
</dbReference>
<keyword evidence="16" id="KW-1185">Reference proteome</keyword>
<keyword evidence="9" id="KW-0547">Nucleotide-binding</keyword>
<evidence type="ECO:0000256" key="10">
    <source>
        <dbReference type="ARBA" id="ARBA00022840"/>
    </source>
</evidence>
<dbReference type="GO" id="GO:0005737">
    <property type="term" value="C:cytoplasm"/>
    <property type="evidence" value="ECO:0007669"/>
    <property type="project" value="UniProtKB-SubCell"/>
</dbReference>
<evidence type="ECO:0000256" key="1">
    <source>
        <dbReference type="ARBA" id="ARBA00000915"/>
    </source>
</evidence>
<feature type="domain" description="ATP phosphoribosyltransferase catalytic" evidence="14">
    <location>
        <begin position="56"/>
        <end position="238"/>
    </location>
</feature>
<dbReference type="GO" id="GO:0000105">
    <property type="term" value="P:L-histidine biosynthetic process"/>
    <property type="evidence" value="ECO:0007669"/>
    <property type="project" value="UniProtKB-UniRule"/>
</dbReference>
<dbReference type="SUPFAM" id="SSF53850">
    <property type="entry name" value="Periplasmic binding protein-like II"/>
    <property type="match status" value="1"/>
</dbReference>
<dbReference type="PANTHER" id="PTHR21403:SF10">
    <property type="entry name" value="ATP PHOSPHORIBOSYLTRANSFERASE"/>
    <property type="match status" value="1"/>
</dbReference>
<dbReference type="Pfam" id="PF01634">
    <property type="entry name" value="HisG"/>
    <property type="match status" value="1"/>
</dbReference>
<keyword evidence="5" id="KW-0963">Cytoplasm</keyword>
<evidence type="ECO:0000313" key="15">
    <source>
        <dbReference type="EMBL" id="QDU93729.1"/>
    </source>
</evidence>
<keyword evidence="7 15" id="KW-0328">Glycosyltransferase</keyword>
<evidence type="ECO:0000256" key="8">
    <source>
        <dbReference type="ARBA" id="ARBA00022679"/>
    </source>
</evidence>
<evidence type="ECO:0000256" key="2">
    <source>
        <dbReference type="ARBA" id="ARBA00004496"/>
    </source>
</evidence>
<keyword evidence="11" id="KW-0368">Histidine biosynthesis</keyword>
<dbReference type="Gene3D" id="3.40.190.10">
    <property type="entry name" value="Periplasmic binding protein-like II"/>
    <property type="match status" value="2"/>
</dbReference>
<sequence>MSDENIIRFAVPKGRLQKSASELFEQAGIPFLDYHEDQKTYRAGLSVPGVFVKLLKPQEIPILVARGAYDIGISGLDWYCESRCQRNVDDLVDLQFGKVDIVLAVMDSWDDVNSLDDLFRKFPATGARDSLRIWTEYINLADQMVLQAQETEASIVSPYPIARERHSSISIYHSFGATESKPPEDGEAVIDNTQTGTTLRANALKIIHKVLAGSTAHLFANRRSLLEPKKRVIIEMMRDKLSSALGADRRRSRAALGHLDW</sequence>
<organism evidence="15 16">
    <name type="scientific">Lignipirellula cremea</name>
    <dbReference type="NCBI Taxonomy" id="2528010"/>
    <lineage>
        <taxon>Bacteria</taxon>
        <taxon>Pseudomonadati</taxon>
        <taxon>Planctomycetota</taxon>
        <taxon>Planctomycetia</taxon>
        <taxon>Pirellulales</taxon>
        <taxon>Pirellulaceae</taxon>
        <taxon>Lignipirellula</taxon>
    </lineage>
</organism>
<accession>A0A518DPH2</accession>
<dbReference type="NCBIfam" id="TIGR00070">
    <property type="entry name" value="hisG"/>
    <property type="match status" value="1"/>
</dbReference>
<comment type="pathway">
    <text evidence="3">Amino-acid biosynthesis; L-histidine biosynthesis; L-histidine from 5-phospho-alpha-D-ribose 1-diphosphate: step 1/9.</text>
</comment>
<dbReference type="UniPathway" id="UPA00031">
    <property type="reaction ID" value="UER00006"/>
</dbReference>
<dbReference type="Proteomes" id="UP000317648">
    <property type="component" value="Chromosome"/>
</dbReference>
<evidence type="ECO:0000313" key="16">
    <source>
        <dbReference type="Proteomes" id="UP000317648"/>
    </source>
</evidence>
<evidence type="ECO:0000256" key="13">
    <source>
        <dbReference type="NCBIfam" id="TIGR00070"/>
    </source>
</evidence>
<comment type="function">
    <text evidence="12">Catalyzes the condensation of ATP and 5-phosphoribose 1-diphosphate to form N'-(5'-phosphoribosyl)-ATP (PR-ATP). Has a crucial role in the pathway because the rate of histidine biosynthesis seems to be controlled primarily by regulation of HisG enzymatic activity.</text>
</comment>
<dbReference type="InterPro" id="IPR001348">
    <property type="entry name" value="ATP_PRibTrfase_HisG"/>
</dbReference>
<dbReference type="RefSeq" id="WP_145050913.1">
    <property type="nucleotide sequence ID" value="NZ_CP036433.1"/>
</dbReference>
<evidence type="ECO:0000256" key="12">
    <source>
        <dbReference type="ARBA" id="ARBA00024861"/>
    </source>
</evidence>
<proteinExistence type="predicted"/>
<dbReference type="EC" id="2.4.2.17" evidence="4 13"/>
<protein>
    <recommendedName>
        <fullName evidence="4 13">ATP phosphoribosyltransferase</fullName>
        <ecNumber evidence="4 13">2.4.2.17</ecNumber>
    </recommendedName>
</protein>
<evidence type="ECO:0000256" key="5">
    <source>
        <dbReference type="ARBA" id="ARBA00022490"/>
    </source>
</evidence>
<gene>
    <name evidence="15" type="primary">hisG</name>
    <name evidence="15" type="ORF">Pla8534_15110</name>
</gene>
<evidence type="ECO:0000256" key="7">
    <source>
        <dbReference type="ARBA" id="ARBA00022676"/>
    </source>
</evidence>
<dbReference type="OrthoDB" id="9801867at2"/>
<dbReference type="KEGG" id="lcre:Pla8534_15110"/>
<keyword evidence="8 15" id="KW-0808">Transferase</keyword>
<evidence type="ECO:0000256" key="6">
    <source>
        <dbReference type="ARBA" id="ARBA00022605"/>
    </source>
</evidence>
<keyword evidence="6" id="KW-0028">Amino-acid biosynthesis</keyword>
<evidence type="ECO:0000256" key="11">
    <source>
        <dbReference type="ARBA" id="ARBA00023102"/>
    </source>
</evidence>
<dbReference type="AlphaFoldDB" id="A0A518DPH2"/>
<name>A0A518DPH2_9BACT</name>
<comment type="subcellular location">
    <subcellularLocation>
        <location evidence="2">Cytoplasm</location>
    </subcellularLocation>
</comment>